<gene>
    <name evidence="13 16" type="primary">lolB</name>
    <name evidence="16" type="ORF">QJT80_12615</name>
</gene>
<dbReference type="EMBL" id="CP124755">
    <property type="protein sequence ID" value="WGZ90317.1"/>
    <property type="molecule type" value="Genomic_DNA"/>
</dbReference>
<evidence type="ECO:0000256" key="1">
    <source>
        <dbReference type="ARBA" id="ARBA00004459"/>
    </source>
</evidence>
<keyword evidence="11 13" id="KW-0998">Cell outer membrane</keyword>
<dbReference type="CDD" id="cd16326">
    <property type="entry name" value="LolB"/>
    <property type="match status" value="1"/>
</dbReference>
<proteinExistence type="inferred from homology"/>
<evidence type="ECO:0000256" key="7">
    <source>
        <dbReference type="ARBA" id="ARBA00022927"/>
    </source>
</evidence>
<evidence type="ECO:0000256" key="10">
    <source>
        <dbReference type="ARBA" id="ARBA00023186"/>
    </source>
</evidence>
<evidence type="ECO:0000256" key="11">
    <source>
        <dbReference type="ARBA" id="ARBA00023237"/>
    </source>
</evidence>
<comment type="similarity">
    <text evidence="2 13">Belongs to the LolB family.</text>
</comment>
<keyword evidence="9" id="KW-0564">Palmitate</keyword>
<reference evidence="16" key="1">
    <citation type="journal article" date="2023" name="Int. J. Mol. Sci.">
        <title>Metagenomics Revealed a New Genus 'Candidatus Thiocaldithrix dubininis' gen. nov., sp. nov. and a New Species 'Candidatus Thiothrix putei' sp. nov. in the Family Thiotrichaceae, Some Members of Which Have Traits of Both Na+- and H+-Motive Energetics.</title>
        <authorList>
            <person name="Ravin N.V."/>
            <person name="Muntyan M.S."/>
            <person name="Smolyakov D.D."/>
            <person name="Rudenko T.S."/>
            <person name="Beletsky A.V."/>
            <person name="Mardanov A.V."/>
            <person name="Grabovich M.Y."/>
        </authorList>
    </citation>
    <scope>NUCLEOTIDE SEQUENCE</scope>
    <source>
        <strain evidence="16">GKL-01</strain>
    </source>
</reference>
<evidence type="ECO:0000313" key="16">
    <source>
        <dbReference type="EMBL" id="WGZ90317.1"/>
    </source>
</evidence>
<keyword evidence="10 13" id="KW-0143">Chaperone</keyword>
<name>A0AA95KJH8_9GAMM</name>
<evidence type="ECO:0000256" key="14">
    <source>
        <dbReference type="SAM" id="MobiDB-lite"/>
    </source>
</evidence>
<dbReference type="HAMAP" id="MF_00233">
    <property type="entry name" value="LolB"/>
    <property type="match status" value="1"/>
</dbReference>
<comment type="subunit">
    <text evidence="3 13">Monomer.</text>
</comment>
<evidence type="ECO:0000256" key="4">
    <source>
        <dbReference type="ARBA" id="ARBA00016202"/>
    </source>
</evidence>
<organism evidence="16">
    <name type="scientific">Candidatus Thiocaldithrix dubininis</name>
    <dbReference type="NCBI Taxonomy" id="3080823"/>
    <lineage>
        <taxon>Bacteria</taxon>
        <taxon>Pseudomonadati</taxon>
        <taxon>Pseudomonadota</taxon>
        <taxon>Gammaproteobacteria</taxon>
        <taxon>Thiotrichales</taxon>
        <taxon>Thiotrichaceae</taxon>
        <taxon>Candidatus Thiocaldithrix</taxon>
    </lineage>
</organism>
<dbReference type="KEGG" id="tdu:QJT80_12615"/>
<evidence type="ECO:0000256" key="13">
    <source>
        <dbReference type="HAMAP-Rule" id="MF_00233"/>
    </source>
</evidence>
<feature type="signal peptide" evidence="15">
    <location>
        <begin position="1"/>
        <end position="20"/>
    </location>
</feature>
<dbReference type="InterPro" id="IPR029046">
    <property type="entry name" value="LolA/LolB/LppX"/>
</dbReference>
<evidence type="ECO:0000256" key="15">
    <source>
        <dbReference type="SAM" id="SignalP"/>
    </source>
</evidence>
<reference evidence="16" key="2">
    <citation type="submission" date="2023-04" db="EMBL/GenBank/DDBJ databases">
        <authorList>
            <person name="Beletskiy A.V."/>
            <person name="Mardanov A.V."/>
            <person name="Ravin N.V."/>
        </authorList>
    </citation>
    <scope>NUCLEOTIDE SEQUENCE</scope>
    <source>
        <strain evidence="16">GKL-01</strain>
    </source>
</reference>
<keyword evidence="12 16" id="KW-0449">Lipoprotein</keyword>
<dbReference type="GO" id="GO:0044874">
    <property type="term" value="P:lipoprotein localization to outer membrane"/>
    <property type="evidence" value="ECO:0007669"/>
    <property type="project" value="UniProtKB-UniRule"/>
</dbReference>
<evidence type="ECO:0000256" key="9">
    <source>
        <dbReference type="ARBA" id="ARBA00023139"/>
    </source>
</evidence>
<protein>
    <recommendedName>
        <fullName evidence="4 13">Outer-membrane lipoprotein LolB</fullName>
    </recommendedName>
</protein>
<evidence type="ECO:0000256" key="5">
    <source>
        <dbReference type="ARBA" id="ARBA00022448"/>
    </source>
</evidence>
<evidence type="ECO:0000256" key="12">
    <source>
        <dbReference type="ARBA" id="ARBA00023288"/>
    </source>
</evidence>
<dbReference type="InterPro" id="IPR004565">
    <property type="entry name" value="OM_lipoprot_LolB"/>
</dbReference>
<dbReference type="GO" id="GO:0015031">
    <property type="term" value="P:protein transport"/>
    <property type="evidence" value="ECO:0007669"/>
    <property type="project" value="UniProtKB-KW"/>
</dbReference>
<keyword evidence="7 13" id="KW-0653">Protein transport</keyword>
<dbReference type="Pfam" id="PF03550">
    <property type="entry name" value="LolB"/>
    <property type="match status" value="1"/>
</dbReference>
<feature type="chain" id="PRO_5041731838" description="Outer-membrane lipoprotein LolB" evidence="15">
    <location>
        <begin position="21"/>
        <end position="212"/>
    </location>
</feature>
<dbReference type="Gene3D" id="2.50.20.10">
    <property type="entry name" value="Lipoprotein localisation LolA/LolB/LppX"/>
    <property type="match status" value="1"/>
</dbReference>
<evidence type="ECO:0000256" key="8">
    <source>
        <dbReference type="ARBA" id="ARBA00023136"/>
    </source>
</evidence>
<keyword evidence="8 13" id="KW-0472">Membrane</keyword>
<evidence type="ECO:0000256" key="6">
    <source>
        <dbReference type="ARBA" id="ARBA00022729"/>
    </source>
</evidence>
<dbReference type="SUPFAM" id="SSF89392">
    <property type="entry name" value="Prokaryotic lipoproteins and lipoprotein localization factors"/>
    <property type="match status" value="1"/>
</dbReference>
<dbReference type="AlphaFoldDB" id="A0AA95KJH8"/>
<feature type="region of interest" description="Disordered" evidence="14">
    <location>
        <begin position="20"/>
        <end position="44"/>
    </location>
</feature>
<evidence type="ECO:0000256" key="2">
    <source>
        <dbReference type="ARBA" id="ARBA00009696"/>
    </source>
</evidence>
<keyword evidence="6 15" id="KW-0732">Signal</keyword>
<feature type="compositionally biased region" description="Low complexity" evidence="14">
    <location>
        <begin position="20"/>
        <end position="36"/>
    </location>
</feature>
<accession>A0AA95KJH8</accession>
<comment type="function">
    <text evidence="13">Plays a critical role in the incorporation of lipoproteins in the outer membrane after they are released by the LolA protein.</text>
</comment>
<dbReference type="NCBIfam" id="TIGR00548">
    <property type="entry name" value="lolB"/>
    <property type="match status" value="1"/>
</dbReference>
<comment type="subcellular location">
    <subcellularLocation>
        <location evidence="1">Cell outer membrane</location>
        <topology evidence="1">Lipid-anchor</topology>
    </subcellularLocation>
</comment>
<dbReference type="Proteomes" id="UP001300672">
    <property type="component" value="Chromosome"/>
</dbReference>
<dbReference type="GO" id="GO:0009279">
    <property type="term" value="C:cell outer membrane"/>
    <property type="evidence" value="ECO:0007669"/>
    <property type="project" value="UniProtKB-SubCell"/>
</dbReference>
<evidence type="ECO:0000256" key="3">
    <source>
        <dbReference type="ARBA" id="ARBA00011245"/>
    </source>
</evidence>
<keyword evidence="5 13" id="KW-0813">Transport</keyword>
<sequence>MYQRIVVALCAATLVGCASAPKPQQPTTPNAPQTKPSSPEQAWQQRQATFARMAAWQLQGKVGIQFRDQSATFGITWAQRGADQYEMNIKHPLTGAVVALLNGSAGRVSLTTNGKTTQDASAEHLLKSQVGVSLPVEGMKYWVRGVAAPGMPIQQVKLDYYGRPEVLQQAGWVIEYPEWEGNGTNALPEKIQLKRAAENTRVKVVAQNWQTK</sequence>